<dbReference type="InterPro" id="IPR007969">
    <property type="entry name" value="DUF732"/>
</dbReference>
<dbReference type="RefSeq" id="WP_146562117.1">
    <property type="nucleotide sequence ID" value="NZ_VIGW01000007.1"/>
</dbReference>
<gene>
    <name evidence="4" type="ORF">FK529_13770</name>
</gene>
<proteinExistence type="predicted"/>
<protein>
    <submittedName>
        <fullName evidence="4">DUF732 domain-containing protein</fullName>
    </submittedName>
</protein>
<feature type="signal peptide" evidence="2">
    <location>
        <begin position="1"/>
        <end position="32"/>
    </location>
</feature>
<keyword evidence="2" id="KW-0732">Signal</keyword>
<evidence type="ECO:0000313" key="4">
    <source>
        <dbReference type="EMBL" id="TWS18654.1"/>
    </source>
</evidence>
<feature type="domain" description="DUF732" evidence="3">
    <location>
        <begin position="78"/>
        <end position="151"/>
    </location>
</feature>
<evidence type="ECO:0000313" key="5">
    <source>
        <dbReference type="Proteomes" id="UP000317291"/>
    </source>
</evidence>
<evidence type="ECO:0000259" key="3">
    <source>
        <dbReference type="Pfam" id="PF05305"/>
    </source>
</evidence>
<feature type="chain" id="PRO_5022828527" evidence="2">
    <location>
        <begin position="33"/>
        <end position="152"/>
    </location>
</feature>
<evidence type="ECO:0000256" key="1">
    <source>
        <dbReference type="SAM" id="MobiDB-lite"/>
    </source>
</evidence>
<dbReference type="OrthoDB" id="4773479at2"/>
<name>A0A5C5R896_9ACTN</name>
<comment type="caution">
    <text evidence="4">The sequence shown here is derived from an EMBL/GenBank/DDBJ whole genome shotgun (WGS) entry which is preliminary data.</text>
</comment>
<reference evidence="4 5" key="1">
    <citation type="submission" date="2019-06" db="EMBL/GenBank/DDBJ databases">
        <title>Tsukamurella conjunctivitidis sp. nov., Tsukamurella assacharolytica sp. nov. and Tsukamurella sputae sp. nov. isolated from patients with conjunctivitis, bacteraemia (lymphoma) and respiratory infection (sputum) in Hong Kong.</title>
        <authorList>
            <person name="Teng J.L.L."/>
            <person name="Lee H.H."/>
            <person name="Fong J.Y.H."/>
            <person name="Fok K.M.N."/>
            <person name="Lau S.K.P."/>
            <person name="Woo P.C.Y."/>
        </authorList>
    </citation>
    <scope>NUCLEOTIDE SEQUENCE [LARGE SCALE GENOMIC DNA]</scope>
    <source>
        <strain evidence="4 5">HKU71</strain>
    </source>
</reference>
<organism evidence="4 5">
    <name type="scientific">Tsukamurella asaccharolytica</name>
    <dbReference type="NCBI Taxonomy" id="2592067"/>
    <lineage>
        <taxon>Bacteria</taxon>
        <taxon>Bacillati</taxon>
        <taxon>Actinomycetota</taxon>
        <taxon>Actinomycetes</taxon>
        <taxon>Mycobacteriales</taxon>
        <taxon>Tsukamurellaceae</taxon>
        <taxon>Tsukamurella</taxon>
    </lineage>
</organism>
<feature type="region of interest" description="Disordered" evidence="1">
    <location>
        <begin position="31"/>
        <end position="78"/>
    </location>
</feature>
<feature type="compositionally biased region" description="Low complexity" evidence="1">
    <location>
        <begin position="41"/>
        <end position="76"/>
    </location>
</feature>
<accession>A0A5C5R896</accession>
<dbReference type="EMBL" id="VIGW01000007">
    <property type="protein sequence ID" value="TWS18654.1"/>
    <property type="molecule type" value="Genomic_DNA"/>
</dbReference>
<dbReference type="Proteomes" id="UP000317291">
    <property type="component" value="Unassembled WGS sequence"/>
</dbReference>
<evidence type="ECO:0000256" key="2">
    <source>
        <dbReference type="SAM" id="SignalP"/>
    </source>
</evidence>
<dbReference type="Pfam" id="PF05305">
    <property type="entry name" value="DUF732"/>
    <property type="match status" value="1"/>
</dbReference>
<sequence length="152" mass="14865">MAGLRGALAAAVLTGGVLLGAVACGGSSTVEAPTTAVEGGPTSLPATAPGSATAPSGYPGTSGSAGASSTANAATPQKDKEFIAKVRADGVKAPDDVVINAAQFACEYDKSGRDAKNLEPFVVGILGPYDGDAASANAKKFIAEARSSYCKK</sequence>
<dbReference type="PROSITE" id="PS51257">
    <property type="entry name" value="PROKAR_LIPOPROTEIN"/>
    <property type="match status" value="1"/>
</dbReference>
<keyword evidence="5" id="KW-1185">Reference proteome</keyword>
<dbReference type="AlphaFoldDB" id="A0A5C5R896"/>